<sequence length="212" mass="23495">MPSHSTFNLHQVVDGEAQVPVGEVFCRYPSGDGLCARDTKFTDRSCLLAHVRHAHGPFARRRKGGLTAAEMEEARAYYTELLALCLGRPNPGTSELCHEWHLPARRSPSAKDGYSTFPSGESLSNKSRFPPSASTRSHTARPPSQQIPQAEPPPTPIQLLSLSRKIEIMVDVLGLEGLSEAERQDAQAILQKFPMDSQKIEVDMFREYLPSL</sequence>
<organism evidence="2 3">
    <name type="scientific">Claviceps aff. purpurea</name>
    <dbReference type="NCBI Taxonomy" id="1967640"/>
    <lineage>
        <taxon>Eukaryota</taxon>
        <taxon>Fungi</taxon>
        <taxon>Dikarya</taxon>
        <taxon>Ascomycota</taxon>
        <taxon>Pezizomycotina</taxon>
        <taxon>Sordariomycetes</taxon>
        <taxon>Hypocreomycetidae</taxon>
        <taxon>Hypocreales</taxon>
        <taxon>Clavicipitaceae</taxon>
        <taxon>Claviceps</taxon>
    </lineage>
</organism>
<feature type="compositionally biased region" description="Polar residues" evidence="1">
    <location>
        <begin position="116"/>
        <end position="148"/>
    </location>
</feature>
<comment type="caution">
    <text evidence="2">The sequence shown here is derived from an EMBL/GenBank/DDBJ whole genome shotgun (WGS) entry which is preliminary data.</text>
</comment>
<protein>
    <submittedName>
        <fullName evidence="2">Uncharacterized protein</fullName>
    </submittedName>
</protein>
<gene>
    <name evidence="2" type="ORF">E4U09_005893</name>
</gene>
<feature type="region of interest" description="Disordered" evidence="1">
    <location>
        <begin position="107"/>
        <end position="156"/>
    </location>
</feature>
<dbReference type="AlphaFoldDB" id="A0A9P7QND3"/>
<reference evidence="2 3" key="1">
    <citation type="journal article" date="2020" name="bioRxiv">
        <title>Whole genome comparisons of ergot fungi reveals the divergence and evolution of species within the genus Claviceps are the result of varying mechanisms driving genome evolution and host range expansion.</title>
        <authorList>
            <person name="Wyka S.A."/>
            <person name="Mondo S.J."/>
            <person name="Liu M."/>
            <person name="Dettman J."/>
            <person name="Nalam V."/>
            <person name="Broders K.D."/>
        </authorList>
    </citation>
    <scope>NUCLEOTIDE SEQUENCE [LARGE SCALE GENOMIC DNA]</scope>
    <source>
        <strain evidence="2 3">Clav52</strain>
    </source>
</reference>
<keyword evidence="3" id="KW-1185">Reference proteome</keyword>
<proteinExistence type="predicted"/>
<evidence type="ECO:0000313" key="2">
    <source>
        <dbReference type="EMBL" id="KAG6301080.1"/>
    </source>
</evidence>
<dbReference type="Proteomes" id="UP000707071">
    <property type="component" value="Unassembled WGS sequence"/>
</dbReference>
<evidence type="ECO:0000256" key="1">
    <source>
        <dbReference type="SAM" id="MobiDB-lite"/>
    </source>
</evidence>
<dbReference type="EMBL" id="SRRH01000051">
    <property type="protein sequence ID" value="KAG6301080.1"/>
    <property type="molecule type" value="Genomic_DNA"/>
</dbReference>
<name>A0A9P7QND3_9HYPO</name>
<evidence type="ECO:0000313" key="3">
    <source>
        <dbReference type="Proteomes" id="UP000707071"/>
    </source>
</evidence>
<accession>A0A9P7QND3</accession>